<sequence>MTFSKVVSVFAMLIAASTSSVQYAELRRPKTPCIVDPCDNVLPLRPCMRWISQSDRRSDQRYARKLLDTSFGINNADSKSGRFVRITRQNAECACDQDDHDNDGSSKWKSAHCQEGRGGHNKAKKQRTRKKRWNFKGPSEIHGSSVEIRRRALFGCACRSNRESASL</sequence>
<proteinExistence type="predicted"/>
<dbReference type="Proteomes" id="UP000000561">
    <property type="component" value="Chromosome 1"/>
</dbReference>
<dbReference type="VEuPathDB" id="FungiDB:UMAG_00420"/>
<reference evidence="3 4" key="1">
    <citation type="journal article" date="2006" name="Nature">
        <title>Insights from the genome of the biotrophic fungal plant pathogen Ustilago maydis.</title>
        <authorList>
            <person name="Kamper J."/>
            <person name="Kahmann R."/>
            <person name="Bolker M."/>
            <person name="Ma L.J."/>
            <person name="Brefort T."/>
            <person name="Saville B.J."/>
            <person name="Banuett F."/>
            <person name="Kronstad J.W."/>
            <person name="Gold S.E."/>
            <person name="Muller O."/>
            <person name="Perlin M.H."/>
            <person name="Wosten H.A."/>
            <person name="de Vries R."/>
            <person name="Ruiz-Herrera J."/>
            <person name="Reynaga-Pena C.G."/>
            <person name="Snetselaar K."/>
            <person name="McCann M."/>
            <person name="Perez-Martin J."/>
            <person name="Feldbrugge M."/>
            <person name="Basse C.W."/>
            <person name="Steinberg G."/>
            <person name="Ibeas J.I."/>
            <person name="Holloman W."/>
            <person name="Guzman P."/>
            <person name="Farman M."/>
            <person name="Stajich J.E."/>
            <person name="Sentandreu R."/>
            <person name="Gonzalez-Prieto J.M."/>
            <person name="Kennell J.C."/>
            <person name="Molina L."/>
            <person name="Schirawski J."/>
            <person name="Mendoza-Mendoza A."/>
            <person name="Greilinger D."/>
            <person name="Munch K."/>
            <person name="Rossel N."/>
            <person name="Scherer M."/>
            <person name="Vranes M."/>
            <person name="Ladendorf O."/>
            <person name="Vincon V."/>
            <person name="Fuchs U."/>
            <person name="Sandrock B."/>
            <person name="Meng S."/>
            <person name="Ho E.C."/>
            <person name="Cahill M.J."/>
            <person name="Boyce K.J."/>
            <person name="Klose J."/>
            <person name="Klosterman S.J."/>
            <person name="Deelstra H.J."/>
            <person name="Ortiz-Castellanos L."/>
            <person name="Li W."/>
            <person name="Sanchez-Alonso P."/>
            <person name="Schreier P.H."/>
            <person name="Hauser-Hahn I."/>
            <person name="Vaupel M."/>
            <person name="Koopmann E."/>
            <person name="Friedrich G."/>
            <person name="Voss H."/>
            <person name="Schluter T."/>
            <person name="Margolis J."/>
            <person name="Platt D."/>
            <person name="Swimmer C."/>
            <person name="Gnirke A."/>
            <person name="Chen F."/>
            <person name="Vysotskaia V."/>
            <person name="Mannhaupt G."/>
            <person name="Guldener U."/>
            <person name="Munsterkotter M."/>
            <person name="Haase D."/>
            <person name="Oesterheld M."/>
            <person name="Mewes H.W."/>
            <person name="Mauceli E.W."/>
            <person name="DeCaprio D."/>
            <person name="Wade C.M."/>
            <person name="Butler J."/>
            <person name="Young S."/>
            <person name="Jaffe D.B."/>
            <person name="Calvo S."/>
            <person name="Nusbaum C."/>
            <person name="Galagan J."/>
            <person name="Birren B.W."/>
        </authorList>
    </citation>
    <scope>NUCLEOTIDE SEQUENCE [LARGE SCALE GENOMIC DNA]</scope>
    <source>
        <strain evidence="4">DSM 14603 / FGSC 9021 / UM521</strain>
    </source>
</reference>
<dbReference type="EMBL" id="CM003140">
    <property type="protein sequence ID" value="KIS71997.1"/>
    <property type="molecule type" value="Genomic_DNA"/>
</dbReference>
<evidence type="ECO:0000313" key="3">
    <source>
        <dbReference type="EMBL" id="KIS71997.1"/>
    </source>
</evidence>
<organism evidence="3 4">
    <name type="scientific">Mycosarcoma maydis</name>
    <name type="common">Corn smut fungus</name>
    <name type="synonym">Ustilago maydis</name>
    <dbReference type="NCBI Taxonomy" id="5270"/>
    <lineage>
        <taxon>Eukaryota</taxon>
        <taxon>Fungi</taxon>
        <taxon>Dikarya</taxon>
        <taxon>Basidiomycota</taxon>
        <taxon>Ustilaginomycotina</taxon>
        <taxon>Ustilaginomycetes</taxon>
        <taxon>Ustilaginales</taxon>
        <taxon>Ustilaginaceae</taxon>
        <taxon>Mycosarcoma</taxon>
    </lineage>
</organism>
<dbReference type="KEGG" id="uma:UMAG_00420"/>
<dbReference type="InParanoid" id="A0A0D1CGA9"/>
<feature type="region of interest" description="Disordered" evidence="1">
    <location>
        <begin position="100"/>
        <end position="138"/>
    </location>
</feature>
<dbReference type="GeneID" id="23561728"/>
<keyword evidence="4" id="KW-1185">Reference proteome</keyword>
<accession>A0A0D1CGA9</accession>
<feature type="compositionally biased region" description="Basic and acidic residues" evidence="1">
    <location>
        <begin position="102"/>
        <end position="118"/>
    </location>
</feature>
<dbReference type="RefSeq" id="XP_011386295.1">
    <property type="nucleotide sequence ID" value="XM_011387993.1"/>
</dbReference>
<name>A0A0D1CGA9_MYCMD</name>
<feature type="chain" id="PRO_5002239640" evidence="2">
    <location>
        <begin position="20"/>
        <end position="167"/>
    </location>
</feature>
<gene>
    <name evidence="3" type="ORF">UMAG_00420</name>
</gene>
<feature type="signal peptide" evidence="2">
    <location>
        <begin position="1"/>
        <end position="19"/>
    </location>
</feature>
<feature type="compositionally biased region" description="Basic residues" evidence="1">
    <location>
        <begin position="119"/>
        <end position="134"/>
    </location>
</feature>
<evidence type="ECO:0000313" key="4">
    <source>
        <dbReference type="Proteomes" id="UP000000561"/>
    </source>
</evidence>
<protein>
    <submittedName>
        <fullName evidence="3">Uncharacterized protein</fullName>
    </submittedName>
</protein>
<dbReference type="AlphaFoldDB" id="A0A0D1CGA9"/>
<keyword evidence="2" id="KW-0732">Signal</keyword>
<evidence type="ECO:0000256" key="1">
    <source>
        <dbReference type="SAM" id="MobiDB-lite"/>
    </source>
</evidence>
<evidence type="ECO:0000256" key="2">
    <source>
        <dbReference type="SAM" id="SignalP"/>
    </source>
</evidence>